<feature type="domain" description="HTH luxR-type" evidence="4">
    <location>
        <begin position="176"/>
        <end position="241"/>
    </location>
</feature>
<dbReference type="GO" id="GO:0003677">
    <property type="term" value="F:DNA binding"/>
    <property type="evidence" value="ECO:0007669"/>
    <property type="project" value="UniProtKB-KW"/>
</dbReference>
<keyword evidence="2" id="KW-0238">DNA-binding</keyword>
<keyword evidence="6" id="KW-1185">Reference proteome</keyword>
<reference evidence="5 6" key="1">
    <citation type="submission" date="2016-10" db="EMBL/GenBank/DDBJ databases">
        <authorList>
            <person name="de Groot N.N."/>
        </authorList>
    </citation>
    <scope>NUCLEOTIDE SEQUENCE [LARGE SCALE GENOMIC DNA]</scope>
    <source>
        <strain evidence="5 6">DSM 29316</strain>
    </source>
</reference>
<proteinExistence type="predicted"/>
<dbReference type="PANTHER" id="PTHR44688:SF16">
    <property type="entry name" value="DNA-BINDING TRANSCRIPTIONAL ACTIVATOR DEVR_DOSR"/>
    <property type="match status" value="1"/>
</dbReference>
<dbReference type="GO" id="GO:0006355">
    <property type="term" value="P:regulation of DNA-templated transcription"/>
    <property type="evidence" value="ECO:0007669"/>
    <property type="project" value="InterPro"/>
</dbReference>
<dbReference type="InterPro" id="IPR000792">
    <property type="entry name" value="Tscrpt_reg_LuxR_C"/>
</dbReference>
<accession>A0A1I0Z0E6</accession>
<gene>
    <name evidence="5" type="ORF">SAMN05421688_3449</name>
</gene>
<dbReference type="AlphaFoldDB" id="A0A1I0Z0E6"/>
<dbReference type="EMBL" id="FOJU01000009">
    <property type="protein sequence ID" value="SFB17928.1"/>
    <property type="molecule type" value="Genomic_DNA"/>
</dbReference>
<organism evidence="5 6">
    <name type="scientific">Poseidonocella pacifica</name>
    <dbReference type="NCBI Taxonomy" id="871651"/>
    <lineage>
        <taxon>Bacteria</taxon>
        <taxon>Pseudomonadati</taxon>
        <taxon>Pseudomonadota</taxon>
        <taxon>Alphaproteobacteria</taxon>
        <taxon>Rhodobacterales</taxon>
        <taxon>Roseobacteraceae</taxon>
        <taxon>Poseidonocella</taxon>
    </lineage>
</organism>
<dbReference type="SUPFAM" id="SSF75516">
    <property type="entry name" value="Pheromone-binding domain of LuxR-like quorum-sensing transcription factors"/>
    <property type="match status" value="1"/>
</dbReference>
<evidence type="ECO:0000256" key="1">
    <source>
        <dbReference type="ARBA" id="ARBA00023015"/>
    </source>
</evidence>
<dbReference type="Gene3D" id="1.10.10.10">
    <property type="entry name" value="Winged helix-like DNA-binding domain superfamily/Winged helix DNA-binding domain"/>
    <property type="match status" value="1"/>
</dbReference>
<dbReference type="STRING" id="871651.SAMN05421688_3449"/>
<evidence type="ECO:0000256" key="3">
    <source>
        <dbReference type="ARBA" id="ARBA00023163"/>
    </source>
</evidence>
<keyword evidence="3" id="KW-0804">Transcription</keyword>
<dbReference type="CDD" id="cd06170">
    <property type="entry name" value="LuxR_C_like"/>
    <property type="match status" value="1"/>
</dbReference>
<dbReference type="InterPro" id="IPR036388">
    <property type="entry name" value="WH-like_DNA-bd_sf"/>
</dbReference>
<dbReference type="Pfam" id="PF03472">
    <property type="entry name" value="Autoind_bind"/>
    <property type="match status" value="1"/>
</dbReference>
<evidence type="ECO:0000313" key="6">
    <source>
        <dbReference type="Proteomes" id="UP000198796"/>
    </source>
</evidence>
<dbReference type="Proteomes" id="UP000198796">
    <property type="component" value="Unassembled WGS sequence"/>
</dbReference>
<evidence type="ECO:0000256" key="2">
    <source>
        <dbReference type="ARBA" id="ARBA00023125"/>
    </source>
</evidence>
<dbReference type="RefSeq" id="WP_245752742.1">
    <property type="nucleotide sequence ID" value="NZ_FOJU01000009.1"/>
</dbReference>
<dbReference type="PRINTS" id="PR00038">
    <property type="entry name" value="HTHLUXR"/>
</dbReference>
<evidence type="ECO:0000313" key="5">
    <source>
        <dbReference type="EMBL" id="SFB17928.1"/>
    </source>
</evidence>
<dbReference type="SMART" id="SM00421">
    <property type="entry name" value="HTH_LUXR"/>
    <property type="match status" value="1"/>
</dbReference>
<dbReference type="SUPFAM" id="SSF46894">
    <property type="entry name" value="C-terminal effector domain of the bipartite response regulators"/>
    <property type="match status" value="1"/>
</dbReference>
<keyword evidence="1" id="KW-0805">Transcription regulation</keyword>
<dbReference type="InterPro" id="IPR005143">
    <property type="entry name" value="TF_LuxR_autoind-bd_dom"/>
</dbReference>
<dbReference type="Gene3D" id="3.30.450.80">
    <property type="entry name" value="Transcription factor LuxR-like, autoinducer-binding domain"/>
    <property type="match status" value="1"/>
</dbReference>
<name>A0A1I0Z0E6_9RHOB</name>
<dbReference type="InterPro" id="IPR036693">
    <property type="entry name" value="TF_LuxR_autoind-bd_dom_sf"/>
</dbReference>
<dbReference type="InterPro" id="IPR016032">
    <property type="entry name" value="Sig_transdc_resp-reg_C-effctor"/>
</dbReference>
<dbReference type="Pfam" id="PF00196">
    <property type="entry name" value="GerE"/>
    <property type="match status" value="1"/>
</dbReference>
<evidence type="ECO:0000259" key="4">
    <source>
        <dbReference type="PROSITE" id="PS50043"/>
    </source>
</evidence>
<dbReference type="PROSITE" id="PS50043">
    <property type="entry name" value="HTH_LUXR_2"/>
    <property type="match status" value="1"/>
</dbReference>
<sequence length="245" mass="27662">MLWGFAVLMKTSLEAILERLEKSSALEEMQSVAESIRDHYGVSHLVYHWVSSNGEQYGCGTYSMEWVERYLEKEYLRVDPVIAGCYNKFHPVDWKQLDWSSKGARQFQKEAIEYGVGNQGYSIPIRGPNGQYALFTLSDDTSDADWAEFTEKNRRDLILLAHAMNEKALELEPGREGPPITSLSPREVEAITCLALGQSRAQAAQRLSISEHTLRVYIESARHKLGALNTTHAVARAMQRGIIVV</sequence>
<protein>
    <submittedName>
        <fullName evidence="5">Regulatory protein, luxR family</fullName>
    </submittedName>
</protein>
<dbReference type="PANTHER" id="PTHR44688">
    <property type="entry name" value="DNA-BINDING TRANSCRIPTIONAL ACTIVATOR DEVR_DOSR"/>
    <property type="match status" value="1"/>
</dbReference>